<evidence type="ECO:0000256" key="3">
    <source>
        <dbReference type="ARBA" id="ARBA00023125"/>
    </source>
</evidence>
<dbReference type="SUPFAM" id="SSF46689">
    <property type="entry name" value="Homeodomain-like"/>
    <property type="match status" value="1"/>
</dbReference>
<evidence type="ECO:0000256" key="4">
    <source>
        <dbReference type="ARBA" id="ARBA00023163"/>
    </source>
</evidence>
<keyword evidence="3 5" id="KW-0238">DNA-binding</keyword>
<reference evidence="7 8" key="1">
    <citation type="submission" date="2019-06" db="EMBL/GenBank/DDBJ databases">
        <title>Sequencing the genomes of 1000 actinobacteria strains.</title>
        <authorList>
            <person name="Klenk H.-P."/>
        </authorList>
    </citation>
    <scope>NUCLEOTIDE SEQUENCE [LARGE SCALE GENOMIC DNA]</scope>
    <source>
        <strain evidence="7 8">DSM 12335</strain>
    </source>
</reference>
<evidence type="ECO:0000256" key="5">
    <source>
        <dbReference type="PROSITE-ProRule" id="PRU00335"/>
    </source>
</evidence>
<keyword evidence="2" id="KW-0805">Transcription regulation</keyword>
<dbReference type="InterPro" id="IPR036271">
    <property type="entry name" value="Tet_transcr_reg_TetR-rel_C_sf"/>
</dbReference>
<dbReference type="GO" id="GO:0003700">
    <property type="term" value="F:DNA-binding transcription factor activity"/>
    <property type="evidence" value="ECO:0007669"/>
    <property type="project" value="TreeGrafter"/>
</dbReference>
<keyword evidence="8" id="KW-1185">Reference proteome</keyword>
<accession>A0A542YUC1</accession>
<dbReference type="AlphaFoldDB" id="A0A542YUC1"/>
<dbReference type="EMBL" id="VFOP01000001">
    <property type="protein sequence ID" value="TQL51564.1"/>
    <property type="molecule type" value="Genomic_DNA"/>
</dbReference>
<protein>
    <submittedName>
        <fullName evidence="7">TetR family transcriptional regulator</fullName>
    </submittedName>
</protein>
<name>A0A542YUC1_9MICO</name>
<dbReference type="Proteomes" id="UP000319516">
    <property type="component" value="Unassembled WGS sequence"/>
</dbReference>
<dbReference type="InterPro" id="IPR001647">
    <property type="entry name" value="HTH_TetR"/>
</dbReference>
<evidence type="ECO:0000313" key="7">
    <source>
        <dbReference type="EMBL" id="TQL51564.1"/>
    </source>
</evidence>
<evidence type="ECO:0000256" key="2">
    <source>
        <dbReference type="ARBA" id="ARBA00023015"/>
    </source>
</evidence>
<dbReference type="RefSeq" id="WP_170230721.1">
    <property type="nucleotide sequence ID" value="NZ_BAAAIK010000011.1"/>
</dbReference>
<evidence type="ECO:0000256" key="1">
    <source>
        <dbReference type="ARBA" id="ARBA00022491"/>
    </source>
</evidence>
<dbReference type="PANTHER" id="PTHR30055:SF228">
    <property type="entry name" value="TRANSCRIPTIONAL REGULATOR-RELATED"/>
    <property type="match status" value="1"/>
</dbReference>
<keyword evidence="1" id="KW-0678">Repressor</keyword>
<evidence type="ECO:0000313" key="8">
    <source>
        <dbReference type="Proteomes" id="UP000319516"/>
    </source>
</evidence>
<proteinExistence type="predicted"/>
<organism evidence="7 8">
    <name type="scientific">Ornithinicoccus hortensis</name>
    <dbReference type="NCBI Taxonomy" id="82346"/>
    <lineage>
        <taxon>Bacteria</taxon>
        <taxon>Bacillati</taxon>
        <taxon>Actinomycetota</taxon>
        <taxon>Actinomycetes</taxon>
        <taxon>Micrococcales</taxon>
        <taxon>Intrasporangiaceae</taxon>
        <taxon>Ornithinicoccus</taxon>
    </lineage>
</organism>
<dbReference type="GO" id="GO:0000976">
    <property type="term" value="F:transcription cis-regulatory region binding"/>
    <property type="evidence" value="ECO:0007669"/>
    <property type="project" value="TreeGrafter"/>
</dbReference>
<sequence>MKPATDSTGEGRARVARALLQIVARDGIVGVSVRNVAAEAGVSGGTVQHYFRTRTQMLHYAMALITEHVAARLAAVPRTGPASEWTRAILLELLPLDEQRHREFGVWLAFSAHADTDPDLGELKRDTADRLRDLYRDLLRARRAAATESGAAVPSRTVVGSTATGRSSGGEIEEWEAVLLQAVVDGLALQLADLGPREAAKVGPELLDRYLAVAPTGAPSC</sequence>
<dbReference type="Pfam" id="PF00440">
    <property type="entry name" value="TetR_N"/>
    <property type="match status" value="1"/>
</dbReference>
<feature type="domain" description="HTH tetR-type" evidence="6">
    <location>
        <begin position="9"/>
        <end position="69"/>
    </location>
</feature>
<gene>
    <name evidence="7" type="ORF">FB467_2714</name>
</gene>
<dbReference type="InterPro" id="IPR050109">
    <property type="entry name" value="HTH-type_TetR-like_transc_reg"/>
</dbReference>
<evidence type="ECO:0000259" key="6">
    <source>
        <dbReference type="PROSITE" id="PS50977"/>
    </source>
</evidence>
<dbReference type="PROSITE" id="PS50977">
    <property type="entry name" value="HTH_TETR_2"/>
    <property type="match status" value="1"/>
</dbReference>
<dbReference type="SUPFAM" id="SSF48498">
    <property type="entry name" value="Tetracyclin repressor-like, C-terminal domain"/>
    <property type="match status" value="1"/>
</dbReference>
<dbReference type="Gene3D" id="1.10.357.10">
    <property type="entry name" value="Tetracycline Repressor, domain 2"/>
    <property type="match status" value="1"/>
</dbReference>
<dbReference type="Pfam" id="PF13977">
    <property type="entry name" value="TetR_C_6"/>
    <property type="match status" value="1"/>
</dbReference>
<comment type="caution">
    <text evidence="7">The sequence shown here is derived from an EMBL/GenBank/DDBJ whole genome shotgun (WGS) entry which is preliminary data.</text>
</comment>
<dbReference type="InterPro" id="IPR009057">
    <property type="entry name" value="Homeodomain-like_sf"/>
</dbReference>
<feature type="DNA-binding region" description="H-T-H motif" evidence="5">
    <location>
        <begin position="32"/>
        <end position="51"/>
    </location>
</feature>
<dbReference type="InterPro" id="IPR039538">
    <property type="entry name" value="BetI_C"/>
</dbReference>
<dbReference type="PANTHER" id="PTHR30055">
    <property type="entry name" value="HTH-TYPE TRANSCRIPTIONAL REGULATOR RUTR"/>
    <property type="match status" value="1"/>
</dbReference>
<keyword evidence="4" id="KW-0804">Transcription</keyword>